<sequence>MNYLQSANGSKSVNAFTMHGNATDGSNCTISEDFLIVLLPTAYSLIFLTGLTSNISALFIFLFIRGKKNSIQVYLINMAIADLLLIICLPFRIAYHANQNVWMLGKSFCGLVGNIFYMNMYISITLLGLISVDRYLKITRPLQHFKLQGVTGSSIICGVIWVISILVVIPMVVNKKKDNSLDNSKCFHFRYRKNFRTYINLIIVFGFWIVFFFLVLSYGKIARKLCKLGKERVGFSNNKIHRRAARKTFIVLFIFSVCFVPYHIFRFFYIAAQLQETSCYWKNTVNKINEISLLFSAFNSCLDPIMYFLLSKRVRRTVLSLLSERFQRDMTRSEST</sequence>
<keyword evidence="2" id="KW-1003">Cell membrane</keyword>
<evidence type="ECO:0000313" key="17">
    <source>
        <dbReference type="Proteomes" id="UP000314986"/>
    </source>
</evidence>
<dbReference type="PROSITE" id="PS00237">
    <property type="entry name" value="G_PROTEIN_RECEP_F1_1"/>
    <property type="match status" value="1"/>
</dbReference>
<reference evidence="16" key="4">
    <citation type="submission" date="2025-08" db="UniProtKB">
        <authorList>
            <consortium name="Ensembl"/>
        </authorList>
    </citation>
    <scope>IDENTIFICATION</scope>
</reference>
<feature type="transmembrane region" description="Helical" evidence="14">
    <location>
        <begin position="115"/>
        <end position="132"/>
    </location>
</feature>
<feature type="transmembrane region" description="Helical" evidence="14">
    <location>
        <begin position="198"/>
        <end position="218"/>
    </location>
</feature>
<dbReference type="FunFam" id="1.20.1070.10:FF:000150">
    <property type="entry name" value="probable G-protein coupled receptor 34"/>
    <property type="match status" value="1"/>
</dbReference>
<keyword evidence="3 13" id="KW-0812">Transmembrane</keyword>
<dbReference type="Proteomes" id="UP000314986">
    <property type="component" value="Unassembled WGS sequence"/>
</dbReference>
<dbReference type="KEGG" id="cmk:103183876"/>
<reference evidence="17" key="1">
    <citation type="journal article" date="2006" name="Science">
        <title>Ancient noncoding elements conserved in the human genome.</title>
        <authorList>
            <person name="Venkatesh B."/>
            <person name="Kirkness E.F."/>
            <person name="Loh Y.H."/>
            <person name="Halpern A.L."/>
            <person name="Lee A.P."/>
            <person name="Johnson J."/>
            <person name="Dandona N."/>
            <person name="Viswanathan L.D."/>
            <person name="Tay A."/>
            <person name="Venter J.C."/>
            <person name="Strausberg R.L."/>
            <person name="Brenner S."/>
        </authorList>
    </citation>
    <scope>NUCLEOTIDE SEQUENCE [LARGE SCALE GENOMIC DNA]</scope>
</reference>
<dbReference type="AlphaFoldDB" id="A0A4W3I6D4"/>
<keyword evidence="4 14" id="KW-1133">Transmembrane helix</keyword>
<dbReference type="SUPFAM" id="SSF81321">
    <property type="entry name" value="Family A G protein-coupled receptor-like"/>
    <property type="match status" value="1"/>
</dbReference>
<keyword evidence="17" id="KW-1185">Reference proteome</keyword>
<evidence type="ECO:0000259" key="15">
    <source>
        <dbReference type="PROSITE" id="PS50262"/>
    </source>
</evidence>
<name>A0A4W3I6D4_CALMI</name>
<reference evidence="16" key="5">
    <citation type="submission" date="2025-09" db="UniProtKB">
        <authorList>
            <consortium name="Ensembl"/>
        </authorList>
    </citation>
    <scope>IDENTIFICATION</scope>
</reference>
<evidence type="ECO:0000256" key="12">
    <source>
        <dbReference type="ARBA" id="ARBA00045234"/>
    </source>
</evidence>
<gene>
    <name evidence="16" type="primary">LOC103183876</name>
</gene>
<keyword evidence="9" id="KW-0325">Glycoprotein</keyword>
<comment type="function">
    <text evidence="12">G-protein-coupled receptor of lysophosphatidylserine (LysoPS) that plays different roles in immune response. Acts a damage-sensing receptor that triggers tissue repair upon recognition of dying neutrophils. Mechanistically, apoptotic neutrophils release lysophosphatydilserine that are recognized by type 3 innate lymphoid cells (ILC3s) via GPR34, which activates downstream PI3K-AKT and RAS-ERK signaling pathways leading to STAT3 activation and IL-22 production. Plays an important role in microglial function, controlling morphology and phagocytosis.</text>
</comment>
<keyword evidence="8 13" id="KW-0675">Receptor</keyword>
<evidence type="ECO:0000313" key="16">
    <source>
        <dbReference type="Ensembl" id="ENSCMIP00000025564.1"/>
    </source>
</evidence>
<dbReference type="InterPro" id="IPR000276">
    <property type="entry name" value="GPCR_Rhodpsn"/>
</dbReference>
<reference evidence="17" key="3">
    <citation type="journal article" date="2014" name="Nature">
        <title>Elephant shark genome provides unique insights into gnathostome evolution.</title>
        <authorList>
            <consortium name="International Elephant Shark Genome Sequencing Consortium"/>
            <person name="Venkatesh B."/>
            <person name="Lee A.P."/>
            <person name="Ravi V."/>
            <person name="Maurya A.K."/>
            <person name="Lian M.M."/>
            <person name="Swann J.B."/>
            <person name="Ohta Y."/>
            <person name="Flajnik M.F."/>
            <person name="Sutoh Y."/>
            <person name="Kasahara M."/>
            <person name="Hoon S."/>
            <person name="Gangu V."/>
            <person name="Roy S.W."/>
            <person name="Irimia M."/>
            <person name="Korzh V."/>
            <person name="Kondrychyn I."/>
            <person name="Lim Z.W."/>
            <person name="Tay B.H."/>
            <person name="Tohari S."/>
            <person name="Kong K.W."/>
            <person name="Ho S."/>
            <person name="Lorente-Galdos B."/>
            <person name="Quilez J."/>
            <person name="Marques-Bonet T."/>
            <person name="Raney B.J."/>
            <person name="Ingham P.W."/>
            <person name="Tay A."/>
            <person name="Hillier L.W."/>
            <person name="Minx P."/>
            <person name="Boehm T."/>
            <person name="Wilson R.K."/>
            <person name="Brenner S."/>
            <person name="Warren W.C."/>
        </authorList>
    </citation>
    <scope>NUCLEOTIDE SEQUENCE [LARGE SCALE GENOMIC DNA]</scope>
</reference>
<dbReference type="PROSITE" id="PS50262">
    <property type="entry name" value="G_PROTEIN_RECEP_F1_2"/>
    <property type="match status" value="1"/>
</dbReference>
<evidence type="ECO:0000256" key="9">
    <source>
        <dbReference type="ARBA" id="ARBA00023180"/>
    </source>
</evidence>
<keyword evidence="10 13" id="KW-0807">Transducer</keyword>
<evidence type="ECO:0000256" key="14">
    <source>
        <dbReference type="SAM" id="Phobius"/>
    </source>
</evidence>
<feature type="transmembrane region" description="Helical" evidence="14">
    <location>
        <begin position="42"/>
        <end position="64"/>
    </location>
</feature>
<evidence type="ECO:0000256" key="13">
    <source>
        <dbReference type="RuleBase" id="RU000688"/>
    </source>
</evidence>
<dbReference type="PANTHER" id="PTHR24233:SF1">
    <property type="entry name" value="G-PROTEIN COUPLED RECEPTOR 34-RELATED"/>
    <property type="match status" value="1"/>
</dbReference>
<feature type="transmembrane region" description="Helical" evidence="14">
    <location>
        <begin position="153"/>
        <end position="173"/>
    </location>
</feature>
<evidence type="ECO:0000256" key="5">
    <source>
        <dbReference type="ARBA" id="ARBA00023040"/>
    </source>
</evidence>
<keyword evidence="7" id="KW-1015">Disulfide bond</keyword>
<dbReference type="GeneID" id="103183876"/>
<dbReference type="PANTHER" id="PTHR24233">
    <property type="entry name" value="P2Y PURINOCEPTOR-RELATED G-PROTEIN COUPLED RECEPTOR"/>
    <property type="match status" value="1"/>
</dbReference>
<dbReference type="Pfam" id="PF00001">
    <property type="entry name" value="7tm_1"/>
    <property type="match status" value="1"/>
</dbReference>
<organism evidence="16 17">
    <name type="scientific">Callorhinchus milii</name>
    <name type="common">Ghost shark</name>
    <dbReference type="NCBI Taxonomy" id="7868"/>
    <lineage>
        <taxon>Eukaryota</taxon>
        <taxon>Metazoa</taxon>
        <taxon>Chordata</taxon>
        <taxon>Craniata</taxon>
        <taxon>Vertebrata</taxon>
        <taxon>Chondrichthyes</taxon>
        <taxon>Holocephali</taxon>
        <taxon>Chimaeriformes</taxon>
        <taxon>Callorhinchidae</taxon>
        <taxon>Callorhinchus</taxon>
    </lineage>
</organism>
<feature type="transmembrane region" description="Helical" evidence="14">
    <location>
        <begin position="291"/>
        <end position="310"/>
    </location>
</feature>
<dbReference type="InterPro" id="IPR017452">
    <property type="entry name" value="GPCR_Rhodpsn_7TM"/>
</dbReference>
<evidence type="ECO:0000256" key="10">
    <source>
        <dbReference type="ARBA" id="ARBA00023224"/>
    </source>
</evidence>
<dbReference type="PRINTS" id="PR00237">
    <property type="entry name" value="GPCRRHODOPSN"/>
</dbReference>
<dbReference type="PRINTS" id="PR01157">
    <property type="entry name" value="P2YPURNOCPTR"/>
</dbReference>
<evidence type="ECO:0000256" key="1">
    <source>
        <dbReference type="ARBA" id="ARBA00004651"/>
    </source>
</evidence>
<evidence type="ECO:0000256" key="8">
    <source>
        <dbReference type="ARBA" id="ARBA00023170"/>
    </source>
</evidence>
<evidence type="ECO:0000256" key="2">
    <source>
        <dbReference type="ARBA" id="ARBA00022475"/>
    </source>
</evidence>
<comment type="similarity">
    <text evidence="13">Belongs to the G-protein coupled receptor 1 family.</text>
</comment>
<dbReference type="Ensembl" id="ENSCMIT00000025987.1">
    <property type="protein sequence ID" value="ENSCMIP00000025564.1"/>
    <property type="gene ID" value="ENSCMIG00000011232.1"/>
</dbReference>
<evidence type="ECO:0000256" key="4">
    <source>
        <dbReference type="ARBA" id="ARBA00022989"/>
    </source>
</evidence>
<dbReference type="GO" id="GO:0045028">
    <property type="term" value="F:G protein-coupled purinergic nucleotide receptor activity"/>
    <property type="evidence" value="ECO:0007669"/>
    <property type="project" value="TreeGrafter"/>
</dbReference>
<feature type="transmembrane region" description="Helical" evidence="14">
    <location>
        <begin position="249"/>
        <end position="271"/>
    </location>
</feature>
<dbReference type="STRING" id="7868.ENSCMIP00000025564"/>
<keyword evidence="5 13" id="KW-0297">G-protein coupled receptor</keyword>
<feature type="domain" description="G-protein coupled receptors family 1 profile" evidence="15">
    <location>
        <begin position="53"/>
        <end position="307"/>
    </location>
</feature>
<dbReference type="GO" id="GO:0005886">
    <property type="term" value="C:plasma membrane"/>
    <property type="evidence" value="ECO:0007669"/>
    <property type="project" value="UniProtKB-SubCell"/>
</dbReference>
<dbReference type="Gene3D" id="1.20.1070.10">
    <property type="entry name" value="Rhodopsin 7-helix transmembrane proteins"/>
    <property type="match status" value="1"/>
</dbReference>
<evidence type="ECO:0000256" key="7">
    <source>
        <dbReference type="ARBA" id="ARBA00023157"/>
    </source>
</evidence>
<evidence type="ECO:0000256" key="11">
    <source>
        <dbReference type="ARBA" id="ARBA00035691"/>
    </source>
</evidence>
<feature type="transmembrane region" description="Helical" evidence="14">
    <location>
        <begin position="71"/>
        <end position="95"/>
    </location>
</feature>
<dbReference type="GeneTree" id="ENSGT01110000267167"/>
<dbReference type="InParanoid" id="A0A4W3I6D4"/>
<reference evidence="17" key="2">
    <citation type="journal article" date="2007" name="PLoS Biol.">
        <title>Survey sequencing and comparative analysis of the elephant shark (Callorhinchus milii) genome.</title>
        <authorList>
            <person name="Venkatesh B."/>
            <person name="Kirkness E.F."/>
            <person name="Loh Y.H."/>
            <person name="Halpern A.L."/>
            <person name="Lee A.P."/>
            <person name="Johnson J."/>
            <person name="Dandona N."/>
            <person name="Viswanathan L.D."/>
            <person name="Tay A."/>
            <person name="Venter J.C."/>
            <person name="Strausberg R.L."/>
            <person name="Brenner S."/>
        </authorList>
    </citation>
    <scope>NUCLEOTIDE SEQUENCE [LARGE SCALE GENOMIC DNA]</scope>
</reference>
<evidence type="ECO:0000256" key="3">
    <source>
        <dbReference type="ARBA" id="ARBA00022692"/>
    </source>
</evidence>
<accession>A0A4W3I6D4</accession>
<protein>
    <recommendedName>
        <fullName evidence="11">Probable G-protein coupled receptor 34</fullName>
    </recommendedName>
</protein>
<comment type="subcellular location">
    <subcellularLocation>
        <location evidence="1">Cell membrane</location>
        <topology evidence="1">Multi-pass membrane protein</topology>
    </subcellularLocation>
</comment>
<proteinExistence type="inferred from homology"/>
<dbReference type="OMA" id="IIHKCNE"/>
<dbReference type="OrthoDB" id="10005568at2759"/>
<evidence type="ECO:0000256" key="6">
    <source>
        <dbReference type="ARBA" id="ARBA00023136"/>
    </source>
</evidence>
<keyword evidence="6 14" id="KW-0472">Membrane</keyword>